<protein>
    <recommendedName>
        <fullName evidence="3">histidine kinase</fullName>
        <ecNumber evidence="3">2.7.13.3</ecNumber>
    </recommendedName>
</protein>
<dbReference type="PROSITE" id="PS50885">
    <property type="entry name" value="HAMP"/>
    <property type="match status" value="1"/>
</dbReference>
<evidence type="ECO:0000256" key="4">
    <source>
        <dbReference type="ARBA" id="ARBA00022475"/>
    </source>
</evidence>
<evidence type="ECO:0000313" key="13">
    <source>
        <dbReference type="EMBL" id="MBB4349722.1"/>
    </source>
</evidence>
<evidence type="ECO:0000256" key="9">
    <source>
        <dbReference type="ARBA" id="ARBA00022840"/>
    </source>
</evidence>
<dbReference type="InterPro" id="IPR003594">
    <property type="entry name" value="HATPase_dom"/>
</dbReference>
<evidence type="ECO:0000256" key="10">
    <source>
        <dbReference type="SAM" id="Phobius"/>
    </source>
</evidence>
<evidence type="ECO:0000256" key="6">
    <source>
        <dbReference type="ARBA" id="ARBA00022679"/>
    </source>
</evidence>
<dbReference type="Gene3D" id="3.30.565.10">
    <property type="entry name" value="Histidine kinase-like ATPase, C-terminal domain"/>
    <property type="match status" value="1"/>
</dbReference>
<evidence type="ECO:0000313" key="15">
    <source>
        <dbReference type="EMBL" id="MBB4446689.1"/>
    </source>
</evidence>
<dbReference type="GO" id="GO:0000155">
    <property type="term" value="F:phosphorelay sensor kinase activity"/>
    <property type="evidence" value="ECO:0007669"/>
    <property type="project" value="InterPro"/>
</dbReference>
<evidence type="ECO:0000256" key="1">
    <source>
        <dbReference type="ARBA" id="ARBA00000085"/>
    </source>
</evidence>
<dbReference type="SMART" id="SM00388">
    <property type="entry name" value="HisKA"/>
    <property type="match status" value="1"/>
</dbReference>
<keyword evidence="17" id="KW-1185">Reference proteome</keyword>
<feature type="transmembrane region" description="Helical" evidence="10">
    <location>
        <begin position="20"/>
        <end position="44"/>
    </location>
</feature>
<evidence type="ECO:0000256" key="5">
    <source>
        <dbReference type="ARBA" id="ARBA00022553"/>
    </source>
</evidence>
<dbReference type="Pfam" id="PF00512">
    <property type="entry name" value="HisKA"/>
    <property type="match status" value="1"/>
</dbReference>
<dbReference type="Proteomes" id="UP000524535">
    <property type="component" value="Unassembled WGS sequence"/>
</dbReference>
<keyword evidence="9" id="KW-0067">ATP-binding</keyword>
<comment type="subcellular location">
    <subcellularLocation>
        <location evidence="2">Cell membrane</location>
        <topology evidence="2">Multi-pass membrane protein</topology>
    </subcellularLocation>
</comment>
<dbReference type="InterPro" id="IPR050980">
    <property type="entry name" value="2C_sensor_his_kinase"/>
</dbReference>
<evidence type="ECO:0000313" key="14">
    <source>
        <dbReference type="EMBL" id="MBB4412057.1"/>
    </source>
</evidence>
<comment type="caution">
    <text evidence="15">The sequence shown here is derived from an EMBL/GenBank/DDBJ whole genome shotgun (WGS) entry which is preliminary data.</text>
</comment>
<reference evidence="16 17" key="1">
    <citation type="submission" date="2020-08" db="EMBL/GenBank/DDBJ databases">
        <title>Genomic Encyclopedia of Type Strains, Phase IV (KMG-V): Genome sequencing to study the core and pangenomes of soil and plant-associated prokaryotes.</title>
        <authorList>
            <person name="Whitman W."/>
        </authorList>
    </citation>
    <scope>NUCLEOTIDE SEQUENCE [LARGE SCALE GENOMIC DNA]</scope>
    <source>
        <strain evidence="14 17">SEMIA 444</strain>
        <strain evidence="13 16">SEMIA 448</strain>
        <strain evidence="15 18">SEMIA 452</strain>
    </source>
</reference>
<dbReference type="InterPro" id="IPR005467">
    <property type="entry name" value="His_kinase_dom"/>
</dbReference>
<evidence type="ECO:0000259" key="11">
    <source>
        <dbReference type="PROSITE" id="PS50109"/>
    </source>
</evidence>
<dbReference type="GO" id="GO:0005886">
    <property type="term" value="C:plasma membrane"/>
    <property type="evidence" value="ECO:0007669"/>
    <property type="project" value="UniProtKB-SubCell"/>
</dbReference>
<dbReference type="PANTHER" id="PTHR44936:SF10">
    <property type="entry name" value="SENSOR PROTEIN RSTB"/>
    <property type="match status" value="1"/>
</dbReference>
<dbReference type="Gene3D" id="6.10.340.10">
    <property type="match status" value="1"/>
</dbReference>
<dbReference type="GO" id="GO:0005524">
    <property type="term" value="F:ATP binding"/>
    <property type="evidence" value="ECO:0007669"/>
    <property type="project" value="UniProtKB-KW"/>
</dbReference>
<dbReference type="InterPro" id="IPR004358">
    <property type="entry name" value="Sig_transdc_His_kin-like_C"/>
</dbReference>
<dbReference type="Gene3D" id="1.10.287.130">
    <property type="match status" value="1"/>
</dbReference>
<evidence type="ECO:0000256" key="8">
    <source>
        <dbReference type="ARBA" id="ARBA00022777"/>
    </source>
</evidence>
<dbReference type="InterPro" id="IPR036097">
    <property type="entry name" value="HisK_dim/P_sf"/>
</dbReference>
<feature type="domain" description="HAMP" evidence="12">
    <location>
        <begin position="75"/>
        <end position="129"/>
    </location>
</feature>
<accession>A0A7W6V018</accession>
<dbReference type="Pfam" id="PF02518">
    <property type="entry name" value="HATPase_c"/>
    <property type="match status" value="1"/>
</dbReference>
<comment type="catalytic activity">
    <reaction evidence="1">
        <text>ATP + protein L-histidine = ADP + protein N-phospho-L-histidine.</text>
        <dbReference type="EC" id="2.7.13.3"/>
    </reaction>
</comment>
<dbReference type="EMBL" id="JACIGY010000003">
    <property type="protein sequence ID" value="MBB4412057.1"/>
    <property type="molecule type" value="Genomic_DNA"/>
</dbReference>
<organism evidence="15 18">
    <name type="scientific">Aliirhizobium cellulosilyticum</name>
    <dbReference type="NCBI Taxonomy" id="393664"/>
    <lineage>
        <taxon>Bacteria</taxon>
        <taxon>Pseudomonadati</taxon>
        <taxon>Pseudomonadota</taxon>
        <taxon>Alphaproteobacteria</taxon>
        <taxon>Hyphomicrobiales</taxon>
        <taxon>Rhizobiaceae</taxon>
        <taxon>Aliirhizobium</taxon>
    </lineage>
</organism>
<evidence type="ECO:0000259" key="12">
    <source>
        <dbReference type="PROSITE" id="PS50885"/>
    </source>
</evidence>
<keyword evidence="8 15" id="KW-0418">Kinase</keyword>
<dbReference type="InterPro" id="IPR036890">
    <property type="entry name" value="HATPase_C_sf"/>
</dbReference>
<proteinExistence type="predicted"/>
<evidence type="ECO:0000313" key="18">
    <source>
        <dbReference type="Proteomes" id="UP000576087"/>
    </source>
</evidence>
<dbReference type="Proteomes" id="UP000520770">
    <property type="component" value="Unassembled WGS sequence"/>
</dbReference>
<dbReference type="PANTHER" id="PTHR44936">
    <property type="entry name" value="SENSOR PROTEIN CREC"/>
    <property type="match status" value="1"/>
</dbReference>
<dbReference type="SUPFAM" id="SSF55874">
    <property type="entry name" value="ATPase domain of HSP90 chaperone/DNA topoisomerase II/histidine kinase"/>
    <property type="match status" value="1"/>
</dbReference>
<evidence type="ECO:0000256" key="2">
    <source>
        <dbReference type="ARBA" id="ARBA00004651"/>
    </source>
</evidence>
<dbReference type="SMART" id="SM00387">
    <property type="entry name" value="HATPase_c"/>
    <property type="match status" value="1"/>
</dbReference>
<dbReference type="InterPro" id="IPR003660">
    <property type="entry name" value="HAMP_dom"/>
</dbReference>
<dbReference type="CDD" id="cd00082">
    <property type="entry name" value="HisKA"/>
    <property type="match status" value="1"/>
</dbReference>
<gene>
    <name evidence="14" type="ORF">GGE31_002570</name>
    <name evidence="13" type="ORF">GGE33_003484</name>
    <name evidence="15" type="ORF">GGE35_002511</name>
</gene>
<keyword evidence="7" id="KW-0547">Nucleotide-binding</keyword>
<keyword evidence="4" id="KW-1003">Cell membrane</keyword>
<dbReference type="SUPFAM" id="SSF47384">
    <property type="entry name" value="Homodimeric domain of signal transducing histidine kinase"/>
    <property type="match status" value="1"/>
</dbReference>
<keyword evidence="10" id="KW-1133">Transmembrane helix</keyword>
<keyword evidence="10" id="KW-0812">Transmembrane</keyword>
<dbReference type="Proteomes" id="UP000576087">
    <property type="component" value="Unassembled WGS sequence"/>
</dbReference>
<evidence type="ECO:0000313" key="17">
    <source>
        <dbReference type="Proteomes" id="UP000524535"/>
    </source>
</evidence>
<dbReference type="PROSITE" id="PS50109">
    <property type="entry name" value="HIS_KIN"/>
    <property type="match status" value="1"/>
</dbReference>
<sequence length="343" mass="37265">MSETAEMPAPQVKSKWRPPIALIVYSVLLSIMMLPIISIIWFRATDSASLTTSTEAAVLLVVFLVTLAVAYVLNRNIAGPINALIVRSNEIAQGGRAAIRPLESYGTREVATLSQSFLDLAGKLVDRSEYVRSFAAHVSHELKSPLTSIRGAAELMLDDGDDQVMTKAERLHFLENIIDDSKRLDLLLERLRELAQAETALPVDKICADEIQSVLQVRFPDYVIAVSGQSAARFALPIEAANVVFANLAENAFQNGATCLDLRVEANRLSTKIFVADDGSGISDANKDRVFQPFFSTRRLDGGTGMGLEIARTMLASHGATITLQKSSCQGTVFLVTVPQSRG</sequence>
<dbReference type="PRINTS" id="PR00344">
    <property type="entry name" value="BCTRLSENSOR"/>
</dbReference>
<evidence type="ECO:0000313" key="16">
    <source>
        <dbReference type="Proteomes" id="UP000520770"/>
    </source>
</evidence>
<dbReference type="EMBL" id="JACIHM010000003">
    <property type="protein sequence ID" value="MBB4446689.1"/>
    <property type="molecule type" value="Genomic_DNA"/>
</dbReference>
<dbReference type="EC" id="2.7.13.3" evidence="3"/>
<name>A0A7W6V018_9HYPH</name>
<dbReference type="EMBL" id="JACIGW010000003">
    <property type="protein sequence ID" value="MBB4349722.1"/>
    <property type="molecule type" value="Genomic_DNA"/>
</dbReference>
<keyword evidence="5" id="KW-0597">Phosphoprotein</keyword>
<dbReference type="AlphaFoldDB" id="A0A7W6V018"/>
<dbReference type="InterPro" id="IPR003661">
    <property type="entry name" value="HisK_dim/P_dom"/>
</dbReference>
<feature type="domain" description="Histidine kinase" evidence="11">
    <location>
        <begin position="137"/>
        <end position="342"/>
    </location>
</feature>
<feature type="transmembrane region" description="Helical" evidence="10">
    <location>
        <begin position="56"/>
        <end position="73"/>
    </location>
</feature>
<evidence type="ECO:0000256" key="3">
    <source>
        <dbReference type="ARBA" id="ARBA00012438"/>
    </source>
</evidence>
<evidence type="ECO:0000256" key="7">
    <source>
        <dbReference type="ARBA" id="ARBA00022741"/>
    </source>
</evidence>
<keyword evidence="6" id="KW-0808">Transferase</keyword>
<keyword evidence="10" id="KW-0472">Membrane</keyword>